<feature type="region of interest" description="Disordered" evidence="1">
    <location>
        <begin position="375"/>
        <end position="410"/>
    </location>
</feature>
<accession>A0A7S4I5P7</accession>
<evidence type="ECO:0000256" key="1">
    <source>
        <dbReference type="SAM" id="MobiDB-lite"/>
    </source>
</evidence>
<reference evidence="2" key="1">
    <citation type="submission" date="2021-01" db="EMBL/GenBank/DDBJ databases">
        <authorList>
            <person name="Corre E."/>
            <person name="Pelletier E."/>
            <person name="Niang G."/>
            <person name="Scheremetjew M."/>
            <person name="Finn R."/>
            <person name="Kale V."/>
            <person name="Holt S."/>
            <person name="Cochrane G."/>
            <person name="Meng A."/>
            <person name="Brown T."/>
            <person name="Cohen L."/>
        </authorList>
    </citation>
    <scope>NUCLEOTIDE SEQUENCE</scope>
    <source>
        <strain evidence="2">Isolate 1302-5</strain>
    </source>
</reference>
<feature type="region of interest" description="Disordered" evidence="1">
    <location>
        <begin position="238"/>
        <end position="258"/>
    </location>
</feature>
<proteinExistence type="predicted"/>
<dbReference type="SUPFAM" id="SSF50494">
    <property type="entry name" value="Trypsin-like serine proteases"/>
    <property type="match status" value="1"/>
</dbReference>
<dbReference type="EMBL" id="HBKQ01011477">
    <property type="protein sequence ID" value="CAE2219390.1"/>
    <property type="molecule type" value="Transcribed_RNA"/>
</dbReference>
<evidence type="ECO:0000313" key="2">
    <source>
        <dbReference type="EMBL" id="CAE2219390.1"/>
    </source>
</evidence>
<feature type="region of interest" description="Disordered" evidence="1">
    <location>
        <begin position="492"/>
        <end position="514"/>
    </location>
</feature>
<dbReference type="AlphaFoldDB" id="A0A7S4I5P7"/>
<dbReference type="InterPro" id="IPR009003">
    <property type="entry name" value="Peptidase_S1_PA"/>
</dbReference>
<protein>
    <submittedName>
        <fullName evidence="2">Uncharacterized protein</fullName>
    </submittedName>
</protein>
<name>A0A7S4I5P7_9STRA</name>
<sequence>MLATRRALSAASGGISRKRTLALSVQFLHPKFGMKKHEILSRATAFLLAVDPPDADHGLTGGAESAEVLLKRREEERSLRLLRQHYSPDPAGGPQRPASELGWLEFCPSRHRPLAHVVAASHVVSPWMWPAYYPHDWLKAIELEHCAYSLEVFDSEEAERTPGGDGAEALAKFGLNPYPIHHPTGMDLAIMHIKNEETALKHMQDLGVEMMHLRDDDNHFQRGEKILFEGFEVADDNAVDGSDAPKKKGKGGGGEDDERTFFPFSEPGHLIFASPERLLAETDRPLPEGLCGGPTIDGDGRVAGIVEGIVPLDHDDERLRGAAAFLPSPLVRDFIQWAEKEMLERIVPKKVFDKVCEIKAGKALFEDQPEFNADKAQEELEKAQEEAAAAEEKEKGGRGRSEGPKEGKEFWEAEGKKIEKAYDSMAGTLKDRHTPEEVEAIMATIERERQEVIDTLTREGGDIDEIIAKVRRRTRERQAELYQEINEEMAKKGVQEGEIVSEEKKEDDTNGRKS</sequence>
<organism evidence="2">
    <name type="scientific">Odontella aurita</name>
    <dbReference type="NCBI Taxonomy" id="265563"/>
    <lineage>
        <taxon>Eukaryota</taxon>
        <taxon>Sar</taxon>
        <taxon>Stramenopiles</taxon>
        <taxon>Ochrophyta</taxon>
        <taxon>Bacillariophyta</taxon>
        <taxon>Mediophyceae</taxon>
        <taxon>Biddulphiophycidae</taxon>
        <taxon>Eupodiscales</taxon>
        <taxon>Odontellaceae</taxon>
        <taxon>Odontella</taxon>
    </lineage>
</organism>
<gene>
    <name evidence="2" type="ORF">OAUR00152_LOCUS7738</name>
</gene>